<evidence type="ECO:0000313" key="1">
    <source>
        <dbReference type="EMBL" id="KAH1183932.1"/>
    </source>
</evidence>
<protein>
    <submittedName>
        <fullName evidence="1">Uncharacterized protein</fullName>
    </submittedName>
</protein>
<name>A0A9D3XQE9_9SAUR</name>
<accession>A0A9D3XQE9</accession>
<keyword evidence="2" id="KW-1185">Reference proteome</keyword>
<dbReference type="Proteomes" id="UP000827986">
    <property type="component" value="Unassembled WGS sequence"/>
</dbReference>
<sequence>MKLCPSMYLAIQPNSQGNSVRGAFSSRPIVLKHISHRKMQAPLPGNNGQVNRISWLCFHIHTQRGPSAEREISLLRSILPHFPRIPQRACRHPAGFQRVSRKQVEYGSLHWIMQLQVPTIHGFACMEWIPTESIG</sequence>
<dbReference type="AlphaFoldDB" id="A0A9D3XQE9"/>
<comment type="caution">
    <text evidence="1">The sequence shown here is derived from an EMBL/GenBank/DDBJ whole genome shotgun (WGS) entry which is preliminary data.</text>
</comment>
<organism evidence="1 2">
    <name type="scientific">Mauremys mutica</name>
    <name type="common">yellowpond turtle</name>
    <dbReference type="NCBI Taxonomy" id="74926"/>
    <lineage>
        <taxon>Eukaryota</taxon>
        <taxon>Metazoa</taxon>
        <taxon>Chordata</taxon>
        <taxon>Craniata</taxon>
        <taxon>Vertebrata</taxon>
        <taxon>Euteleostomi</taxon>
        <taxon>Archelosauria</taxon>
        <taxon>Testudinata</taxon>
        <taxon>Testudines</taxon>
        <taxon>Cryptodira</taxon>
        <taxon>Durocryptodira</taxon>
        <taxon>Testudinoidea</taxon>
        <taxon>Geoemydidae</taxon>
        <taxon>Geoemydinae</taxon>
        <taxon>Mauremys</taxon>
    </lineage>
</organism>
<proteinExistence type="predicted"/>
<evidence type="ECO:0000313" key="2">
    <source>
        <dbReference type="Proteomes" id="UP000827986"/>
    </source>
</evidence>
<dbReference type="EMBL" id="JAHDVG010000465">
    <property type="protein sequence ID" value="KAH1183932.1"/>
    <property type="molecule type" value="Genomic_DNA"/>
</dbReference>
<gene>
    <name evidence="1" type="ORF">KIL84_014548</name>
</gene>
<reference evidence="1" key="1">
    <citation type="submission" date="2021-09" db="EMBL/GenBank/DDBJ databases">
        <title>The genome of Mauremys mutica provides insights into the evolution of semi-aquatic lifestyle.</title>
        <authorList>
            <person name="Gong S."/>
            <person name="Gao Y."/>
        </authorList>
    </citation>
    <scope>NUCLEOTIDE SEQUENCE</scope>
    <source>
        <strain evidence="1">MM-2020</strain>
        <tissue evidence="1">Muscle</tissue>
    </source>
</reference>